<name>A0A0V1EA21_TRIPS</name>
<proteinExistence type="predicted"/>
<protein>
    <submittedName>
        <fullName evidence="2">Uncharacterized protein</fullName>
    </submittedName>
</protein>
<organism evidence="2 3">
    <name type="scientific">Trichinella pseudospiralis</name>
    <name type="common">Parasitic roundworm</name>
    <dbReference type="NCBI Taxonomy" id="6337"/>
    <lineage>
        <taxon>Eukaryota</taxon>
        <taxon>Metazoa</taxon>
        <taxon>Ecdysozoa</taxon>
        <taxon>Nematoda</taxon>
        <taxon>Enoplea</taxon>
        <taxon>Dorylaimia</taxon>
        <taxon>Trichinellida</taxon>
        <taxon>Trichinellidae</taxon>
        <taxon>Trichinella</taxon>
    </lineage>
</organism>
<comment type="caution">
    <text evidence="2">The sequence shown here is derived from an EMBL/GenBank/DDBJ whole genome shotgun (WGS) entry which is preliminary data.</text>
</comment>
<evidence type="ECO:0000313" key="2">
    <source>
        <dbReference type="EMBL" id="KRY70502.1"/>
    </source>
</evidence>
<evidence type="ECO:0000313" key="3">
    <source>
        <dbReference type="Proteomes" id="UP000054632"/>
    </source>
</evidence>
<evidence type="ECO:0000256" key="1">
    <source>
        <dbReference type="SAM" id="SignalP"/>
    </source>
</evidence>
<dbReference type="Proteomes" id="UP000054632">
    <property type="component" value="Unassembled WGS sequence"/>
</dbReference>
<sequence length="116" mass="13577">MPLFQCYQLQLNFLFLLDLIKVYASLQQQRANVTTMRPCSRAFLFEICHTKGCLSTLQHYCPLWQDVTQPKCKYQFTCVCNENKHKSSSNEIMMNGDNEQLRKAPLSAKAHLNHYQ</sequence>
<dbReference type="EMBL" id="JYDR01000073">
    <property type="protein sequence ID" value="KRY70502.1"/>
    <property type="molecule type" value="Genomic_DNA"/>
</dbReference>
<feature type="chain" id="PRO_5006877171" evidence="1">
    <location>
        <begin position="25"/>
        <end position="116"/>
    </location>
</feature>
<feature type="signal peptide" evidence="1">
    <location>
        <begin position="1"/>
        <end position="24"/>
    </location>
</feature>
<keyword evidence="1" id="KW-0732">Signal</keyword>
<accession>A0A0V1EA21</accession>
<reference evidence="2 3" key="1">
    <citation type="submission" date="2015-01" db="EMBL/GenBank/DDBJ databases">
        <title>Evolution of Trichinella species and genotypes.</title>
        <authorList>
            <person name="Korhonen P.K."/>
            <person name="Edoardo P."/>
            <person name="Giuseppe L.R."/>
            <person name="Gasser R.B."/>
        </authorList>
    </citation>
    <scope>NUCLEOTIDE SEQUENCE [LARGE SCALE GENOMIC DNA]</scope>
    <source>
        <strain evidence="2">ISS13</strain>
    </source>
</reference>
<dbReference type="AlphaFoldDB" id="A0A0V1EA21"/>
<gene>
    <name evidence="2" type="ORF">T4A_6217</name>
</gene>